<sequence>MRACPAARAAGAAYGEGVKTVWLGVVGAALLGALVSCGDTSVKEPAGEVTVNVTEQDGSAFSYTTRVDFRPTLKPVSELSADEAALLTALNGERARGGSCTDPQGKVHVYAKTGELSLEANIYVAAQGHAQAMVNGNFASHVNTSDISLRTPMRRMVKAGYRPVAPAQGKGELYFEESLAFGQLTAAEVVQAWKTESFLHCRAIYIPLNYGAVTVVNGRAGNQYGRYWVLNTSGVIMN</sequence>
<evidence type="ECO:0000313" key="2">
    <source>
        <dbReference type="Proteomes" id="UP001500191"/>
    </source>
</evidence>
<organism evidence="1 2">
    <name type="scientific">Deinococcus depolymerans</name>
    <dbReference type="NCBI Taxonomy" id="392408"/>
    <lineage>
        <taxon>Bacteria</taxon>
        <taxon>Thermotogati</taxon>
        <taxon>Deinococcota</taxon>
        <taxon>Deinococci</taxon>
        <taxon>Deinococcales</taxon>
        <taxon>Deinococcaceae</taxon>
        <taxon>Deinococcus</taxon>
    </lineage>
</organism>
<dbReference type="InterPro" id="IPR035940">
    <property type="entry name" value="CAP_sf"/>
</dbReference>
<gene>
    <name evidence="1" type="ORF">GCM10008937_32580</name>
</gene>
<dbReference type="Gene3D" id="3.40.33.10">
    <property type="entry name" value="CAP"/>
    <property type="match status" value="1"/>
</dbReference>
<protein>
    <recommendedName>
        <fullName evidence="3">Lipoprotein</fullName>
    </recommendedName>
</protein>
<proteinExistence type="predicted"/>
<comment type="caution">
    <text evidence="1">The sequence shown here is derived from an EMBL/GenBank/DDBJ whole genome shotgun (WGS) entry which is preliminary data.</text>
</comment>
<reference evidence="2" key="1">
    <citation type="journal article" date="2019" name="Int. J. Syst. Evol. Microbiol.">
        <title>The Global Catalogue of Microorganisms (GCM) 10K type strain sequencing project: providing services to taxonomists for standard genome sequencing and annotation.</title>
        <authorList>
            <consortium name="The Broad Institute Genomics Platform"/>
            <consortium name="The Broad Institute Genome Sequencing Center for Infectious Disease"/>
            <person name="Wu L."/>
            <person name="Ma J."/>
        </authorList>
    </citation>
    <scope>NUCLEOTIDE SEQUENCE [LARGE SCALE GENOMIC DNA]</scope>
    <source>
        <strain evidence="2">JCM 14368</strain>
    </source>
</reference>
<dbReference type="Proteomes" id="UP001500191">
    <property type="component" value="Unassembled WGS sequence"/>
</dbReference>
<name>A0ABP3MKY4_9DEIO</name>
<evidence type="ECO:0008006" key="3">
    <source>
        <dbReference type="Google" id="ProtNLM"/>
    </source>
</evidence>
<evidence type="ECO:0000313" key="1">
    <source>
        <dbReference type="EMBL" id="GAA0522526.1"/>
    </source>
</evidence>
<dbReference type="CDD" id="cd05379">
    <property type="entry name" value="CAP_bacterial"/>
    <property type="match status" value="1"/>
</dbReference>
<accession>A0ABP3MKY4</accession>
<keyword evidence="2" id="KW-1185">Reference proteome</keyword>
<dbReference type="EMBL" id="BAAADB010000031">
    <property type="protein sequence ID" value="GAA0522526.1"/>
    <property type="molecule type" value="Genomic_DNA"/>
</dbReference>
<dbReference type="SUPFAM" id="SSF55797">
    <property type="entry name" value="PR-1-like"/>
    <property type="match status" value="1"/>
</dbReference>